<gene>
    <name evidence="1" type="ORF">F5876DRAFT_78418</name>
</gene>
<sequence length="125" mass="13308">MKFSTIFFTSALLAAGTSALPTSRFVEREPARQFGGSRSPPGSPHLAHYDNGQGNSGDSQTDPESYSQPYTTTTSTTIRTSSSTTMSTYQTQESSALPIPVPTLTQEYSFIAVPTSVESDEAPSS</sequence>
<dbReference type="Proteomes" id="UP001163835">
    <property type="component" value="Unassembled WGS sequence"/>
</dbReference>
<organism evidence="1 2">
    <name type="scientific">Lentinula aff. lateritia</name>
    <dbReference type="NCBI Taxonomy" id="2804960"/>
    <lineage>
        <taxon>Eukaryota</taxon>
        <taxon>Fungi</taxon>
        <taxon>Dikarya</taxon>
        <taxon>Basidiomycota</taxon>
        <taxon>Agaricomycotina</taxon>
        <taxon>Agaricomycetes</taxon>
        <taxon>Agaricomycetidae</taxon>
        <taxon>Agaricales</taxon>
        <taxon>Marasmiineae</taxon>
        <taxon>Omphalotaceae</taxon>
        <taxon>Lentinula</taxon>
    </lineage>
</organism>
<evidence type="ECO:0000313" key="2">
    <source>
        <dbReference type="Proteomes" id="UP001163835"/>
    </source>
</evidence>
<comment type="caution">
    <text evidence="1">The sequence shown here is derived from an EMBL/GenBank/DDBJ whole genome shotgun (WGS) entry which is preliminary data.</text>
</comment>
<proteinExistence type="predicted"/>
<keyword evidence="2" id="KW-1185">Reference proteome</keyword>
<accession>A0ACC1TW48</accession>
<evidence type="ECO:0000313" key="1">
    <source>
        <dbReference type="EMBL" id="KAJ3808754.1"/>
    </source>
</evidence>
<name>A0ACC1TW48_9AGAR</name>
<reference evidence="1" key="1">
    <citation type="submission" date="2022-09" db="EMBL/GenBank/DDBJ databases">
        <title>A Global Phylogenomic Analysis of the Shiitake Genus Lentinula.</title>
        <authorList>
            <consortium name="DOE Joint Genome Institute"/>
            <person name="Sierra-Patev S."/>
            <person name="Min B."/>
            <person name="Naranjo-Ortiz M."/>
            <person name="Looney B."/>
            <person name="Konkel Z."/>
            <person name="Slot J.C."/>
            <person name="Sakamoto Y."/>
            <person name="Steenwyk J.L."/>
            <person name="Rokas A."/>
            <person name="Carro J."/>
            <person name="Camarero S."/>
            <person name="Ferreira P."/>
            <person name="Molpeceres G."/>
            <person name="Ruiz-Duenas F.J."/>
            <person name="Serrano A."/>
            <person name="Henrissat B."/>
            <person name="Drula E."/>
            <person name="Hughes K.W."/>
            <person name="Mata J.L."/>
            <person name="Ishikawa N.K."/>
            <person name="Vargas-Isla R."/>
            <person name="Ushijima S."/>
            <person name="Smith C.A."/>
            <person name="Ahrendt S."/>
            <person name="Andreopoulos W."/>
            <person name="He G."/>
            <person name="Labutti K."/>
            <person name="Lipzen A."/>
            <person name="Ng V."/>
            <person name="Riley R."/>
            <person name="Sandor L."/>
            <person name="Barry K."/>
            <person name="Martinez A.T."/>
            <person name="Xiao Y."/>
            <person name="Gibbons J.G."/>
            <person name="Terashima K."/>
            <person name="Grigoriev I.V."/>
            <person name="Hibbett D.S."/>
        </authorList>
    </citation>
    <scope>NUCLEOTIDE SEQUENCE</scope>
    <source>
        <strain evidence="1">TMI1499</strain>
    </source>
</reference>
<protein>
    <submittedName>
        <fullName evidence="1">Uncharacterized protein</fullName>
    </submittedName>
</protein>
<dbReference type="EMBL" id="MU795200">
    <property type="protein sequence ID" value="KAJ3808754.1"/>
    <property type="molecule type" value="Genomic_DNA"/>
</dbReference>